<dbReference type="Gene3D" id="3.30.65.10">
    <property type="entry name" value="Bacterial Topoisomerase I, domain 1"/>
    <property type="match status" value="1"/>
</dbReference>
<dbReference type="Proteomes" id="UP000050562">
    <property type="component" value="Unassembled WGS sequence"/>
</dbReference>
<evidence type="ECO:0000313" key="3">
    <source>
        <dbReference type="EMBL" id="KPY32564.1"/>
    </source>
</evidence>
<sequence>MARKTQPPLQAFIGAIRELGKAVATIVSRRKPDAGNETRDVPDLKAAPLDVSEQPANTRAKPRKRKSRPTTPKPETKPATPNCPHCKKPMVIKLARTGKNAGDFWGCVAYPKCRGIRPIFRKE</sequence>
<dbReference type="GO" id="GO:0003677">
    <property type="term" value="F:DNA binding"/>
    <property type="evidence" value="ECO:0007669"/>
    <property type="project" value="InterPro"/>
</dbReference>
<name>A0A0Q0AH63_9PSED</name>
<accession>A0A0Q0AH63</accession>
<dbReference type="Pfam" id="PF01396">
    <property type="entry name" value="Zn_ribbon_Top1"/>
    <property type="match status" value="1"/>
</dbReference>
<dbReference type="GO" id="GO:0005694">
    <property type="term" value="C:chromosome"/>
    <property type="evidence" value="ECO:0007669"/>
    <property type="project" value="InterPro"/>
</dbReference>
<comment type="caution">
    <text evidence="3">The sequence shown here is derived from an EMBL/GenBank/DDBJ whole genome shotgun (WGS) entry which is preliminary data.</text>
</comment>
<protein>
    <submittedName>
        <fullName evidence="3">Membrane protein</fullName>
    </submittedName>
</protein>
<dbReference type="GO" id="GO:0003916">
    <property type="term" value="F:DNA topoisomerase activity"/>
    <property type="evidence" value="ECO:0007669"/>
    <property type="project" value="InterPro"/>
</dbReference>
<organism evidence="3 4">
    <name type="scientific">Pseudomonas syringae pv. primulae</name>
    <dbReference type="NCBI Taxonomy" id="251707"/>
    <lineage>
        <taxon>Bacteria</taxon>
        <taxon>Pseudomonadati</taxon>
        <taxon>Pseudomonadota</taxon>
        <taxon>Gammaproteobacteria</taxon>
        <taxon>Pseudomonadales</taxon>
        <taxon>Pseudomonadaceae</taxon>
        <taxon>Pseudomonas</taxon>
    </lineage>
</organism>
<reference evidence="3 4" key="1">
    <citation type="submission" date="2015-09" db="EMBL/GenBank/DDBJ databases">
        <title>Genome announcement of multiple Pseudomonas syringae strains.</title>
        <authorList>
            <person name="Thakur S."/>
            <person name="Wang P.W."/>
            <person name="Gong Y."/>
            <person name="Weir B.S."/>
            <person name="Guttman D.S."/>
        </authorList>
    </citation>
    <scope>NUCLEOTIDE SEQUENCE [LARGE SCALE GENOMIC DNA]</scope>
    <source>
        <strain evidence="3 4">ICMP3956</strain>
    </source>
</reference>
<dbReference type="SUPFAM" id="SSF57783">
    <property type="entry name" value="Zinc beta-ribbon"/>
    <property type="match status" value="1"/>
</dbReference>
<feature type="region of interest" description="Disordered" evidence="1">
    <location>
        <begin position="27"/>
        <end position="86"/>
    </location>
</feature>
<dbReference type="AlphaFoldDB" id="A0A0Q0AH63"/>
<dbReference type="RefSeq" id="WP_057410445.1">
    <property type="nucleotide sequence ID" value="NZ_LJRC01000230.1"/>
</dbReference>
<evidence type="ECO:0000256" key="1">
    <source>
        <dbReference type="SAM" id="MobiDB-lite"/>
    </source>
</evidence>
<feature type="compositionally biased region" description="Basic and acidic residues" evidence="1">
    <location>
        <begin position="30"/>
        <end position="43"/>
    </location>
</feature>
<gene>
    <name evidence="3" type="ORF">ALO52_200134</name>
</gene>
<dbReference type="EMBL" id="LJRC01000230">
    <property type="protein sequence ID" value="KPY32564.1"/>
    <property type="molecule type" value="Genomic_DNA"/>
</dbReference>
<evidence type="ECO:0000259" key="2">
    <source>
        <dbReference type="Pfam" id="PF01396"/>
    </source>
</evidence>
<dbReference type="PATRIC" id="fig|251707.3.peg.5136"/>
<dbReference type="GO" id="GO:0006265">
    <property type="term" value="P:DNA topological change"/>
    <property type="evidence" value="ECO:0007669"/>
    <property type="project" value="InterPro"/>
</dbReference>
<feature type="domain" description="DNA topoisomerase type IA zn finger" evidence="2">
    <location>
        <begin position="82"/>
        <end position="119"/>
    </location>
</feature>
<proteinExistence type="predicted"/>
<evidence type="ECO:0000313" key="4">
    <source>
        <dbReference type="Proteomes" id="UP000050562"/>
    </source>
</evidence>
<dbReference type="InterPro" id="IPR013498">
    <property type="entry name" value="Topo_IA_Znf"/>
</dbReference>